<dbReference type="InterPro" id="IPR052961">
    <property type="entry name" value="Oxido-Kinase-like_Enzymes"/>
</dbReference>
<evidence type="ECO:0000313" key="3">
    <source>
        <dbReference type="Proteomes" id="UP000614601"/>
    </source>
</evidence>
<dbReference type="InterPro" id="IPR015897">
    <property type="entry name" value="CHK_kinase-like"/>
</dbReference>
<dbReference type="OrthoDB" id="5915577at2759"/>
<protein>
    <recommendedName>
        <fullName evidence="1">CHK kinase-like domain-containing protein</fullName>
    </recommendedName>
</protein>
<proteinExistence type="predicted"/>
<dbReference type="Gene3D" id="3.90.1200.10">
    <property type="match status" value="1"/>
</dbReference>
<evidence type="ECO:0000259" key="1">
    <source>
        <dbReference type="SMART" id="SM00587"/>
    </source>
</evidence>
<dbReference type="SMART" id="SM00587">
    <property type="entry name" value="CHK"/>
    <property type="match status" value="1"/>
</dbReference>
<keyword evidence="3" id="KW-1185">Reference proteome</keyword>
<dbReference type="SUPFAM" id="SSF56112">
    <property type="entry name" value="Protein kinase-like (PK-like)"/>
    <property type="match status" value="1"/>
</dbReference>
<feature type="domain" description="CHK kinase-like" evidence="1">
    <location>
        <begin position="139"/>
        <end position="318"/>
    </location>
</feature>
<name>A0A811KUM5_9BILA</name>
<accession>A0A811KUM5</accession>
<dbReference type="EMBL" id="CAJFDH010000004">
    <property type="protein sequence ID" value="CAD5218572.1"/>
    <property type="molecule type" value="Genomic_DNA"/>
</dbReference>
<dbReference type="AlphaFoldDB" id="A0A811KUM5"/>
<dbReference type="PANTHER" id="PTHR23020:SF41">
    <property type="entry name" value="AMINOGLYCOSIDE PHOSPHOTRANSFERASE DOMAIN-CONTAINING PROTEIN"/>
    <property type="match status" value="1"/>
</dbReference>
<reference evidence="2" key="1">
    <citation type="submission" date="2020-09" db="EMBL/GenBank/DDBJ databases">
        <authorList>
            <person name="Kikuchi T."/>
        </authorList>
    </citation>
    <scope>NUCLEOTIDE SEQUENCE</scope>
    <source>
        <strain evidence="2">SH1</strain>
    </source>
</reference>
<sequence>MFDANQLIHPTDVTYSWIFENLHGKDKQWDQWWKEYGVTSAKNEEISGAGFLSNVSRVKVFFGDDSRVFSVILKVPTIEHARNFKEEEALTEFEDSLLFYHNQEIKFYLHFAKYCDALYFPKMYAYIESCKEKRIHGRIIVEDVGHLGVLPNTLKGCSLKQCEEVIKTLAKFHAFTACFLNTELILSIVKIKDQPHSYEIPPSLYELEPFFNQHKDVLQKMAVKYDTPCYNAHYKFNVTPIMAHGDCWGNNMFFERRPDGSCGDKLFTLFDWQVTKIGTGLCDLSRFLCTTASYEVLEEHLDHLLELYYDTLVSSMKEKGRQAPYSLKKCKQMFRYEFPYEFHFSILVLPLLSERTNDEKIRDGVRRRLRAGYFMAEQCAKEFENF</sequence>
<comment type="caution">
    <text evidence="2">The sequence shown here is derived from an EMBL/GenBank/DDBJ whole genome shotgun (WGS) entry which is preliminary data.</text>
</comment>
<dbReference type="InterPro" id="IPR011009">
    <property type="entry name" value="Kinase-like_dom_sf"/>
</dbReference>
<evidence type="ECO:0000313" key="2">
    <source>
        <dbReference type="EMBL" id="CAD5218572.1"/>
    </source>
</evidence>
<dbReference type="InterPro" id="IPR004119">
    <property type="entry name" value="EcKL"/>
</dbReference>
<dbReference type="Proteomes" id="UP000783686">
    <property type="component" value="Unassembled WGS sequence"/>
</dbReference>
<dbReference type="Pfam" id="PF02958">
    <property type="entry name" value="EcKL"/>
    <property type="match status" value="1"/>
</dbReference>
<dbReference type="Proteomes" id="UP000614601">
    <property type="component" value="Unassembled WGS sequence"/>
</dbReference>
<organism evidence="2 3">
    <name type="scientific">Bursaphelenchus okinawaensis</name>
    <dbReference type="NCBI Taxonomy" id="465554"/>
    <lineage>
        <taxon>Eukaryota</taxon>
        <taxon>Metazoa</taxon>
        <taxon>Ecdysozoa</taxon>
        <taxon>Nematoda</taxon>
        <taxon>Chromadorea</taxon>
        <taxon>Rhabditida</taxon>
        <taxon>Tylenchina</taxon>
        <taxon>Tylenchomorpha</taxon>
        <taxon>Aphelenchoidea</taxon>
        <taxon>Aphelenchoididae</taxon>
        <taxon>Bursaphelenchus</taxon>
    </lineage>
</organism>
<dbReference type="EMBL" id="CAJFCW020000004">
    <property type="protein sequence ID" value="CAG9111021.1"/>
    <property type="molecule type" value="Genomic_DNA"/>
</dbReference>
<dbReference type="PANTHER" id="PTHR23020">
    <property type="entry name" value="UNCHARACTERIZED NUCLEAR HORMONE RECEPTOR-RELATED"/>
    <property type="match status" value="1"/>
</dbReference>
<gene>
    <name evidence="2" type="ORF">BOKJ2_LOCUS7782</name>
</gene>